<name>A0A285V559_9ACTN</name>
<dbReference type="AlphaFoldDB" id="A0A285V559"/>
<evidence type="ECO:0000313" key="1">
    <source>
        <dbReference type="EMBL" id="SOC49143.1"/>
    </source>
</evidence>
<accession>A0A285V559</accession>
<evidence type="ECO:0008006" key="3">
    <source>
        <dbReference type="Google" id="ProtNLM"/>
    </source>
</evidence>
<dbReference type="RefSeq" id="WP_097194674.1">
    <property type="nucleotide sequence ID" value="NZ_OBQI01000002.1"/>
</dbReference>
<evidence type="ECO:0000313" key="2">
    <source>
        <dbReference type="Proteomes" id="UP000219435"/>
    </source>
</evidence>
<organism evidence="1 2">
    <name type="scientific">Blastococcus aggregatus</name>
    <dbReference type="NCBI Taxonomy" id="38502"/>
    <lineage>
        <taxon>Bacteria</taxon>
        <taxon>Bacillati</taxon>
        <taxon>Actinomycetota</taxon>
        <taxon>Actinomycetes</taxon>
        <taxon>Geodermatophilales</taxon>
        <taxon>Geodermatophilaceae</taxon>
        <taxon>Blastococcus</taxon>
    </lineage>
</organism>
<gene>
    <name evidence="1" type="ORF">SAMN05660748_1861</name>
</gene>
<keyword evidence="2" id="KW-1185">Reference proteome</keyword>
<dbReference type="EMBL" id="OBQI01000002">
    <property type="protein sequence ID" value="SOC49143.1"/>
    <property type="molecule type" value="Genomic_DNA"/>
</dbReference>
<sequence>MSIELPAEEVRALGRSLTGRGDAADEVRSRLGEDGDVEGPLRAPVALFLECQAAVATALAGELRRLGATVTGVADSWVEFDAALLPADGTPGR</sequence>
<reference evidence="2" key="1">
    <citation type="submission" date="2017-08" db="EMBL/GenBank/DDBJ databases">
        <authorList>
            <person name="Varghese N."/>
            <person name="Submissions S."/>
        </authorList>
    </citation>
    <scope>NUCLEOTIDE SEQUENCE [LARGE SCALE GENOMIC DNA]</scope>
    <source>
        <strain evidence="2">DSM 4725</strain>
    </source>
</reference>
<proteinExistence type="predicted"/>
<protein>
    <recommendedName>
        <fullName evidence="3">Excreted virulence factor EspC, type VII ESX diderm</fullName>
    </recommendedName>
</protein>
<dbReference type="Proteomes" id="UP000219435">
    <property type="component" value="Unassembled WGS sequence"/>
</dbReference>